<dbReference type="EMBL" id="CAJZBQ010000056">
    <property type="protein sequence ID" value="CAG9333558.1"/>
    <property type="molecule type" value="Genomic_DNA"/>
</dbReference>
<dbReference type="GO" id="GO:0016780">
    <property type="term" value="F:phosphotransferase activity, for other substituted phosphate groups"/>
    <property type="evidence" value="ECO:0007669"/>
    <property type="project" value="InterPro"/>
</dbReference>
<keyword evidence="4 6" id="KW-0472">Membrane</keyword>
<evidence type="ECO:0000313" key="8">
    <source>
        <dbReference type="Proteomes" id="UP001162131"/>
    </source>
</evidence>
<comment type="similarity">
    <text evidence="2 5">Belongs to the CDP-alcohol phosphatidyltransferase class-I family.</text>
</comment>
<feature type="transmembrane region" description="Helical" evidence="6">
    <location>
        <begin position="327"/>
        <end position="346"/>
    </location>
</feature>
<evidence type="ECO:0000313" key="7">
    <source>
        <dbReference type="EMBL" id="CAG9333558.1"/>
    </source>
</evidence>
<sequence>MASPYLTSDGARHLQKYTYTGTDNSIFYSLILSPLSNALIQGTPTWISPNMITMLGVNALLLIYVSTSLHCGSSLSCRLPDSVSLICTMLYFAWVVFDNMDGKQARRTQSSTPLGLIYDRQSDAIEATVMSTFFGILSLYGNSPYTIAIWTIAMIGCYFENWEACYTGSYSSSSNKPLFIGILALTCAMFSPEFFTTTMVLQTEIRALALCVFCSWVTIEVSIRIFNVLMKSDKKTDAFMSLGSLFYLIFCVAVIFVFSPSGLAYTGTREVILFLGFIFAREMGFFQIAHISDTEYEPLNTPNFALLSFFMFNTSCHAWGFPLFDEYNLLLVLTILAGLSYIHFIYSVTHEITKELNIPILTNLQRKVQSV</sequence>
<evidence type="ECO:0008006" key="9">
    <source>
        <dbReference type="Google" id="ProtNLM"/>
    </source>
</evidence>
<keyword evidence="6" id="KW-1133">Transmembrane helix</keyword>
<protein>
    <recommendedName>
        <fullName evidence="9">Ethanolaminephosphotransferase</fullName>
    </recommendedName>
</protein>
<reference evidence="7" key="1">
    <citation type="submission" date="2021-09" db="EMBL/GenBank/DDBJ databases">
        <authorList>
            <consortium name="AG Swart"/>
            <person name="Singh M."/>
            <person name="Singh A."/>
            <person name="Seah K."/>
            <person name="Emmerich C."/>
        </authorList>
    </citation>
    <scope>NUCLEOTIDE SEQUENCE</scope>
    <source>
        <strain evidence="7">ATCC30299</strain>
    </source>
</reference>
<name>A0AAU9K3D5_9CILI</name>
<dbReference type="GO" id="GO:0008654">
    <property type="term" value="P:phospholipid biosynthetic process"/>
    <property type="evidence" value="ECO:0007669"/>
    <property type="project" value="InterPro"/>
</dbReference>
<dbReference type="Proteomes" id="UP001162131">
    <property type="component" value="Unassembled WGS sequence"/>
</dbReference>
<feature type="transmembrane region" description="Helical" evidence="6">
    <location>
        <begin position="207"/>
        <end position="226"/>
    </location>
</feature>
<dbReference type="PANTHER" id="PTHR10414">
    <property type="entry name" value="ETHANOLAMINEPHOSPHOTRANSFERASE"/>
    <property type="match status" value="1"/>
</dbReference>
<dbReference type="InterPro" id="IPR000462">
    <property type="entry name" value="CDP-OH_P_trans"/>
</dbReference>
<evidence type="ECO:0000256" key="6">
    <source>
        <dbReference type="SAM" id="Phobius"/>
    </source>
</evidence>
<dbReference type="PROSITE" id="PS00379">
    <property type="entry name" value="CDP_ALCOHOL_P_TRANSF"/>
    <property type="match status" value="1"/>
</dbReference>
<feature type="transmembrane region" description="Helical" evidence="6">
    <location>
        <begin position="271"/>
        <end position="291"/>
    </location>
</feature>
<keyword evidence="6" id="KW-0812">Transmembrane</keyword>
<feature type="transmembrane region" description="Helical" evidence="6">
    <location>
        <begin position="46"/>
        <end position="67"/>
    </location>
</feature>
<comment type="caution">
    <text evidence="7">The sequence shown here is derived from an EMBL/GenBank/DDBJ whole genome shotgun (WGS) entry which is preliminary data.</text>
</comment>
<keyword evidence="3 5" id="KW-0808">Transferase</keyword>
<dbReference type="Pfam" id="PF01066">
    <property type="entry name" value="CDP-OH_P_transf"/>
    <property type="match status" value="1"/>
</dbReference>
<dbReference type="Gene3D" id="1.20.120.1760">
    <property type="match status" value="1"/>
</dbReference>
<dbReference type="InterPro" id="IPR043130">
    <property type="entry name" value="CDP-OH_PTrfase_TM_dom"/>
</dbReference>
<organism evidence="7 8">
    <name type="scientific">Blepharisma stoltei</name>
    <dbReference type="NCBI Taxonomy" id="1481888"/>
    <lineage>
        <taxon>Eukaryota</taxon>
        <taxon>Sar</taxon>
        <taxon>Alveolata</taxon>
        <taxon>Ciliophora</taxon>
        <taxon>Postciliodesmatophora</taxon>
        <taxon>Heterotrichea</taxon>
        <taxon>Heterotrichida</taxon>
        <taxon>Blepharismidae</taxon>
        <taxon>Blepharisma</taxon>
    </lineage>
</organism>
<feature type="transmembrane region" description="Helical" evidence="6">
    <location>
        <begin position="147"/>
        <end position="166"/>
    </location>
</feature>
<feature type="transmembrane region" description="Helical" evidence="6">
    <location>
        <begin position="238"/>
        <end position="259"/>
    </location>
</feature>
<dbReference type="AlphaFoldDB" id="A0AAU9K3D5"/>
<dbReference type="PIRSF" id="PIRSF015665">
    <property type="entry name" value="CHOPT"/>
    <property type="match status" value="1"/>
</dbReference>
<dbReference type="InterPro" id="IPR048254">
    <property type="entry name" value="CDP_ALCOHOL_P_TRANSF_CS"/>
</dbReference>
<evidence type="ECO:0000256" key="2">
    <source>
        <dbReference type="ARBA" id="ARBA00010441"/>
    </source>
</evidence>
<keyword evidence="8" id="KW-1185">Reference proteome</keyword>
<gene>
    <name evidence="7" type="ORF">BSTOLATCC_MIC58368</name>
</gene>
<comment type="subcellular location">
    <subcellularLocation>
        <location evidence="1">Membrane</location>
    </subcellularLocation>
</comment>
<evidence type="ECO:0000256" key="1">
    <source>
        <dbReference type="ARBA" id="ARBA00004370"/>
    </source>
</evidence>
<evidence type="ECO:0000256" key="4">
    <source>
        <dbReference type="ARBA" id="ARBA00023136"/>
    </source>
</evidence>
<feature type="transmembrane region" description="Helical" evidence="6">
    <location>
        <begin position="178"/>
        <end position="201"/>
    </location>
</feature>
<dbReference type="PANTHER" id="PTHR10414:SF37">
    <property type="entry name" value="BB IN A BOXCAR, ISOFORM C"/>
    <property type="match status" value="1"/>
</dbReference>
<dbReference type="InterPro" id="IPR014472">
    <property type="entry name" value="CHOPT"/>
</dbReference>
<evidence type="ECO:0000256" key="5">
    <source>
        <dbReference type="RuleBase" id="RU003750"/>
    </source>
</evidence>
<dbReference type="GO" id="GO:0016020">
    <property type="term" value="C:membrane"/>
    <property type="evidence" value="ECO:0007669"/>
    <property type="project" value="UniProtKB-SubCell"/>
</dbReference>
<evidence type="ECO:0000256" key="3">
    <source>
        <dbReference type="ARBA" id="ARBA00022679"/>
    </source>
</evidence>
<feature type="transmembrane region" description="Helical" evidence="6">
    <location>
        <begin position="79"/>
        <end position="97"/>
    </location>
</feature>
<accession>A0AAU9K3D5</accession>
<proteinExistence type="inferred from homology"/>